<gene>
    <name evidence="3" type="ORF">NKR23_g9601</name>
</gene>
<name>A0AA38R4B3_9PEZI</name>
<feature type="compositionally biased region" description="Gly residues" evidence="1">
    <location>
        <begin position="35"/>
        <end position="45"/>
    </location>
</feature>
<proteinExistence type="predicted"/>
<comment type="caution">
    <text evidence="3">The sequence shown here is derived from an EMBL/GenBank/DDBJ whole genome shotgun (WGS) entry which is preliminary data.</text>
</comment>
<dbReference type="EMBL" id="JANBVO010000038">
    <property type="protein sequence ID" value="KAJ9136738.1"/>
    <property type="molecule type" value="Genomic_DNA"/>
</dbReference>
<evidence type="ECO:0000256" key="1">
    <source>
        <dbReference type="SAM" id="MobiDB-lite"/>
    </source>
</evidence>
<evidence type="ECO:0000313" key="4">
    <source>
        <dbReference type="Proteomes" id="UP001174694"/>
    </source>
</evidence>
<feature type="region of interest" description="Disordered" evidence="1">
    <location>
        <begin position="414"/>
        <end position="437"/>
    </location>
</feature>
<feature type="domain" description="F-box" evidence="2">
    <location>
        <begin position="53"/>
        <end position="99"/>
    </location>
</feature>
<protein>
    <recommendedName>
        <fullName evidence="2">F-box domain-containing protein</fullName>
    </recommendedName>
</protein>
<reference evidence="3" key="1">
    <citation type="submission" date="2022-07" db="EMBL/GenBank/DDBJ databases">
        <title>Fungi with potential for degradation of polypropylene.</title>
        <authorList>
            <person name="Gostincar C."/>
        </authorList>
    </citation>
    <scope>NUCLEOTIDE SEQUENCE</scope>
    <source>
        <strain evidence="3">EXF-13308</strain>
    </source>
</reference>
<organism evidence="3 4">
    <name type="scientific">Pleurostoma richardsiae</name>
    <dbReference type="NCBI Taxonomy" id="41990"/>
    <lineage>
        <taxon>Eukaryota</taxon>
        <taxon>Fungi</taxon>
        <taxon>Dikarya</taxon>
        <taxon>Ascomycota</taxon>
        <taxon>Pezizomycotina</taxon>
        <taxon>Sordariomycetes</taxon>
        <taxon>Sordariomycetidae</taxon>
        <taxon>Calosphaeriales</taxon>
        <taxon>Pleurostomataceae</taxon>
        <taxon>Pleurostoma</taxon>
    </lineage>
</organism>
<dbReference type="Proteomes" id="UP001174694">
    <property type="component" value="Unassembled WGS sequence"/>
</dbReference>
<dbReference type="InterPro" id="IPR001810">
    <property type="entry name" value="F-box_dom"/>
</dbReference>
<sequence>MMNLRSKLHLAIRPTRKSSSSGKWDQSGSESSGAAGAGAGTGAGGRAAPPPRMMSLASLPAELLRKIAACCDLLDILALRGTCRAIRGGVDDASVYMESLRMHIPPFTSLCVIGRDALLDALKAQLAGHEPAMRVWAAMAVAVERRASLRNKVRAFLVPLLEVCRTRADDGSPPVGPNTVEELESKIAVMSTLLVLGYSNICDLETSNYLMSLNSWRTKQRLWRESKLLENRQLNLQIAFSMVMGAIQPPPWTLGGDEHDRRMKELAYRVKAEYHSHNLSHVNDAFSTTWEGLQTRSLQLAGVMAYLLRAKGQEDLPRADRIPYLDPSVCDDDSRNDDADTAQPAPKLPLLDRTDGTTSSYLTTSGRSWQEWYSSRAQEVVSAIDEEDWYGYYIYSLEMGTSSDPAMEDIRFSVAPADNGNSSSRKKSTVSASSSSSGRGALQVEARGCKDGITRAFNFVGSVAAATGMVSLEKQYVGAHSWAYEGVVTPLGILGEWGRQGATGMMGYFWLWKRSWMDRDVKVDSLPYY</sequence>
<dbReference type="SUPFAM" id="SSF81383">
    <property type="entry name" value="F-box domain"/>
    <property type="match status" value="1"/>
</dbReference>
<dbReference type="CDD" id="cd09917">
    <property type="entry name" value="F-box_SF"/>
    <property type="match status" value="1"/>
</dbReference>
<feature type="compositionally biased region" description="Low complexity" evidence="1">
    <location>
        <begin position="18"/>
        <end position="34"/>
    </location>
</feature>
<dbReference type="PROSITE" id="PS50181">
    <property type="entry name" value="FBOX"/>
    <property type="match status" value="1"/>
</dbReference>
<dbReference type="AlphaFoldDB" id="A0AA38R4B3"/>
<evidence type="ECO:0000259" key="2">
    <source>
        <dbReference type="PROSITE" id="PS50181"/>
    </source>
</evidence>
<feature type="region of interest" description="Disordered" evidence="1">
    <location>
        <begin position="12"/>
        <end position="51"/>
    </location>
</feature>
<keyword evidence="4" id="KW-1185">Reference proteome</keyword>
<accession>A0AA38R4B3</accession>
<dbReference type="InterPro" id="IPR036047">
    <property type="entry name" value="F-box-like_dom_sf"/>
</dbReference>
<evidence type="ECO:0000313" key="3">
    <source>
        <dbReference type="EMBL" id="KAJ9136738.1"/>
    </source>
</evidence>
<feature type="region of interest" description="Disordered" evidence="1">
    <location>
        <begin position="320"/>
        <end position="357"/>
    </location>
</feature>